<dbReference type="SUPFAM" id="SSF53474">
    <property type="entry name" value="alpha/beta-Hydrolases"/>
    <property type="match status" value="1"/>
</dbReference>
<dbReference type="InterPro" id="IPR049492">
    <property type="entry name" value="BD-FAE-like_dom"/>
</dbReference>
<dbReference type="GO" id="GO:0016787">
    <property type="term" value="F:hydrolase activity"/>
    <property type="evidence" value="ECO:0007669"/>
    <property type="project" value="UniProtKB-KW"/>
</dbReference>
<dbReference type="EMBL" id="RKST01000011">
    <property type="protein sequence ID" value="RUM97439.1"/>
    <property type="molecule type" value="Genomic_DNA"/>
</dbReference>
<comment type="caution">
    <text evidence="3">The sequence shown here is derived from an EMBL/GenBank/DDBJ whole genome shotgun (WGS) entry which is preliminary data.</text>
</comment>
<evidence type="ECO:0000313" key="3">
    <source>
        <dbReference type="EMBL" id="RUM97439.1"/>
    </source>
</evidence>
<evidence type="ECO:0000259" key="2">
    <source>
        <dbReference type="Pfam" id="PF20434"/>
    </source>
</evidence>
<proteinExistence type="predicted"/>
<dbReference type="PANTHER" id="PTHR48081">
    <property type="entry name" value="AB HYDROLASE SUPERFAMILY PROTEIN C4A8.06C"/>
    <property type="match status" value="1"/>
</dbReference>
<sequence length="313" mass="34309">MALEKGMVATRWFAGIAFAIGLAIASAALVTDLEASDVTPWKSDIAYGNDPAQMLDVYRPDVSGPVPMVLYIHGGGWWNGDKQYIDAAQVRYLADRGIGFVTINYRNLSEAKRDGIFPPLLAPLQDVRRALEYIGRNRDELQLDPDRVAVYGSSSGGFNALWLGLSQALPGADLTTARVRAIAAVDAQTSIDPEQMRRWVGPGLAYGGHAFGLNEQNFEEFLAKRAEFEPYFAQLSPASLVAHDSPPIFLLYGYSASETNPGDMFYVHSPNFGIGFAKLAQEKGAEVTFVQDGKSDPRKKLQLLEFLVQNLKD</sequence>
<name>A0A432V5M3_9HYPH</name>
<feature type="domain" description="BD-FAE-like" evidence="2">
    <location>
        <begin position="55"/>
        <end position="253"/>
    </location>
</feature>
<evidence type="ECO:0000256" key="1">
    <source>
        <dbReference type="ARBA" id="ARBA00022801"/>
    </source>
</evidence>
<accession>A0A432V5M3</accession>
<reference evidence="3 4" key="1">
    <citation type="submission" date="2018-11" db="EMBL/GenBank/DDBJ databases">
        <title>Pseudaminobacter arsenicus sp. nov., an arsenic-resistant bacterium isolated from arsenic-rich aquifers.</title>
        <authorList>
            <person name="Mu Y."/>
        </authorList>
    </citation>
    <scope>NUCLEOTIDE SEQUENCE [LARGE SCALE GENOMIC DNA]</scope>
    <source>
        <strain evidence="3 4">CB3</strain>
    </source>
</reference>
<dbReference type="AlphaFoldDB" id="A0A432V5M3"/>
<keyword evidence="4" id="KW-1185">Reference proteome</keyword>
<protein>
    <submittedName>
        <fullName evidence="3">Alpha/beta hydrolase</fullName>
    </submittedName>
</protein>
<dbReference type="OrthoDB" id="9771666at2"/>
<dbReference type="InterPro" id="IPR029058">
    <property type="entry name" value="AB_hydrolase_fold"/>
</dbReference>
<dbReference type="Pfam" id="PF20434">
    <property type="entry name" value="BD-FAE"/>
    <property type="match status" value="1"/>
</dbReference>
<keyword evidence="1 3" id="KW-0378">Hydrolase</keyword>
<evidence type="ECO:0000313" key="4">
    <source>
        <dbReference type="Proteomes" id="UP000281647"/>
    </source>
</evidence>
<dbReference type="Proteomes" id="UP000281647">
    <property type="component" value="Unassembled WGS sequence"/>
</dbReference>
<dbReference type="Gene3D" id="3.40.50.1820">
    <property type="entry name" value="alpha/beta hydrolase"/>
    <property type="match status" value="1"/>
</dbReference>
<dbReference type="InterPro" id="IPR050300">
    <property type="entry name" value="GDXG_lipolytic_enzyme"/>
</dbReference>
<organism evidence="3 4">
    <name type="scientific">Borborobacter arsenicus</name>
    <dbReference type="NCBI Taxonomy" id="1851146"/>
    <lineage>
        <taxon>Bacteria</taxon>
        <taxon>Pseudomonadati</taxon>
        <taxon>Pseudomonadota</taxon>
        <taxon>Alphaproteobacteria</taxon>
        <taxon>Hyphomicrobiales</taxon>
        <taxon>Phyllobacteriaceae</taxon>
        <taxon>Borborobacter</taxon>
    </lineage>
</organism>
<gene>
    <name evidence="3" type="ORF">EET67_12315</name>
</gene>